<proteinExistence type="inferred from homology"/>
<feature type="transmembrane region" description="Helical" evidence="7">
    <location>
        <begin position="383"/>
        <end position="401"/>
    </location>
</feature>
<feature type="transmembrane region" description="Helical" evidence="7">
    <location>
        <begin position="278"/>
        <end position="302"/>
    </location>
</feature>
<keyword evidence="9" id="KW-1185">Reference proteome</keyword>
<dbReference type="Pfam" id="PF13440">
    <property type="entry name" value="Polysacc_synt_3"/>
    <property type="match status" value="1"/>
</dbReference>
<feature type="transmembrane region" description="Helical" evidence="7">
    <location>
        <begin position="439"/>
        <end position="463"/>
    </location>
</feature>
<feature type="transmembrane region" description="Helical" evidence="7">
    <location>
        <begin position="85"/>
        <end position="104"/>
    </location>
</feature>
<comment type="subcellular location">
    <subcellularLocation>
        <location evidence="1">Cell membrane</location>
        <topology evidence="1">Multi-pass membrane protein</topology>
    </subcellularLocation>
</comment>
<name>A0ABV8QG08_9GAMM</name>
<evidence type="ECO:0000256" key="6">
    <source>
        <dbReference type="ARBA" id="ARBA00023136"/>
    </source>
</evidence>
<dbReference type="PANTHER" id="PTHR30250:SF10">
    <property type="entry name" value="LIPOPOLYSACCHARIDE BIOSYNTHESIS PROTEIN WZXC"/>
    <property type="match status" value="1"/>
</dbReference>
<gene>
    <name evidence="8" type="ORF">ACFOZ5_05495</name>
</gene>
<keyword evidence="5 7" id="KW-1133">Transmembrane helix</keyword>
<dbReference type="RefSeq" id="WP_379886012.1">
    <property type="nucleotide sequence ID" value="NZ_JBHSDI010000008.1"/>
</dbReference>
<evidence type="ECO:0000256" key="1">
    <source>
        <dbReference type="ARBA" id="ARBA00004651"/>
    </source>
</evidence>
<evidence type="ECO:0000313" key="8">
    <source>
        <dbReference type="EMBL" id="MFC4258490.1"/>
    </source>
</evidence>
<dbReference type="Proteomes" id="UP001595798">
    <property type="component" value="Unassembled WGS sequence"/>
</dbReference>
<evidence type="ECO:0000256" key="5">
    <source>
        <dbReference type="ARBA" id="ARBA00022989"/>
    </source>
</evidence>
<evidence type="ECO:0000256" key="3">
    <source>
        <dbReference type="ARBA" id="ARBA00022475"/>
    </source>
</evidence>
<feature type="transmembrane region" description="Helical" evidence="7">
    <location>
        <begin position="408"/>
        <end position="427"/>
    </location>
</feature>
<keyword evidence="6 7" id="KW-0472">Membrane</keyword>
<evidence type="ECO:0000256" key="4">
    <source>
        <dbReference type="ARBA" id="ARBA00022692"/>
    </source>
</evidence>
<dbReference type="PANTHER" id="PTHR30250">
    <property type="entry name" value="PST FAMILY PREDICTED COLANIC ACID TRANSPORTER"/>
    <property type="match status" value="1"/>
</dbReference>
<keyword evidence="3" id="KW-1003">Cell membrane</keyword>
<protein>
    <submittedName>
        <fullName evidence="8">Lipopolysaccharide biosynthesis protein</fullName>
    </submittedName>
</protein>
<evidence type="ECO:0000256" key="7">
    <source>
        <dbReference type="SAM" id="Phobius"/>
    </source>
</evidence>
<dbReference type="CDD" id="cd13127">
    <property type="entry name" value="MATE_tuaB_like"/>
    <property type="match status" value="1"/>
</dbReference>
<reference evidence="9" key="1">
    <citation type="journal article" date="2019" name="Int. J. Syst. Evol. Microbiol.">
        <title>The Global Catalogue of Microorganisms (GCM) 10K type strain sequencing project: providing services to taxonomists for standard genome sequencing and annotation.</title>
        <authorList>
            <consortium name="The Broad Institute Genomics Platform"/>
            <consortium name="The Broad Institute Genome Sequencing Center for Infectious Disease"/>
            <person name="Wu L."/>
            <person name="Ma J."/>
        </authorList>
    </citation>
    <scope>NUCLEOTIDE SEQUENCE [LARGE SCALE GENOMIC DNA]</scope>
    <source>
        <strain evidence="9">CECT 7297</strain>
    </source>
</reference>
<dbReference type="EMBL" id="JBHSDI010000008">
    <property type="protein sequence ID" value="MFC4258490.1"/>
    <property type="molecule type" value="Genomic_DNA"/>
</dbReference>
<feature type="transmembrane region" description="Helical" evidence="7">
    <location>
        <begin position="147"/>
        <end position="165"/>
    </location>
</feature>
<comment type="similarity">
    <text evidence="2">Belongs to the polysaccharide synthase family.</text>
</comment>
<dbReference type="InterPro" id="IPR050833">
    <property type="entry name" value="Poly_Biosynth_Transport"/>
</dbReference>
<feature type="transmembrane region" description="Helical" evidence="7">
    <location>
        <begin position="171"/>
        <end position="190"/>
    </location>
</feature>
<feature type="transmembrane region" description="Helical" evidence="7">
    <location>
        <begin position="110"/>
        <end position="127"/>
    </location>
</feature>
<sequence length="485" mass="53951">MSASLKVLKSAGLLLSIQLVQRGLGIISTLILARLLAPEHFGIIALVTIALQFFELLVETGNQQYIVQKQTLDDEDLNTAWSMDILIKSGIAVLVIGSAPALAAWFEEPALTWALAVASLALPIRALKTPGMMRLAREINYRPLFRLTLWQKGLSFITVITIAFIEPSHWAIITGNLVSAAILAAGSYRVDQHRPRWTLSRFRQQWGFSQWLLMRGLIGFTRSQIDNLLVSRFFGTTQLGGYNLVREVSLLPALSAIIPMSEPLLAAIAEVKSRPEALAYRVQLSLALMISVLTPLALYIFLFPELIVLTLLGEQWTEYGPLLRPFSLFFFTFCLFALLSDAVIAMGRVRALFFFDLVSTSMIIAILFYFGRAGLENMAWARGVLAVFTTVALLAILRSWVGFSILRVAWLCFPAITSSAAAGWLAFRIDTADMHAVVAFLITGSFFIVSTAALSWLTGYGLLRRSEEWQQLHHTMRTMIRARSS</sequence>
<keyword evidence="4 7" id="KW-0812">Transmembrane</keyword>
<organism evidence="8 9">
    <name type="scientific">Marinobacter lacisalsi</name>
    <dbReference type="NCBI Taxonomy" id="475979"/>
    <lineage>
        <taxon>Bacteria</taxon>
        <taxon>Pseudomonadati</taxon>
        <taxon>Pseudomonadota</taxon>
        <taxon>Gammaproteobacteria</taxon>
        <taxon>Pseudomonadales</taxon>
        <taxon>Marinobacteraceae</taxon>
        <taxon>Marinobacter</taxon>
    </lineage>
</organism>
<feature type="transmembrane region" description="Helical" evidence="7">
    <location>
        <begin position="351"/>
        <end position="371"/>
    </location>
</feature>
<evidence type="ECO:0000313" key="9">
    <source>
        <dbReference type="Proteomes" id="UP001595798"/>
    </source>
</evidence>
<feature type="transmembrane region" description="Helical" evidence="7">
    <location>
        <begin position="322"/>
        <end position="339"/>
    </location>
</feature>
<accession>A0ABV8QG08</accession>
<evidence type="ECO:0000256" key="2">
    <source>
        <dbReference type="ARBA" id="ARBA00007430"/>
    </source>
</evidence>
<comment type="caution">
    <text evidence="8">The sequence shown here is derived from an EMBL/GenBank/DDBJ whole genome shotgun (WGS) entry which is preliminary data.</text>
</comment>